<dbReference type="InterPro" id="IPR055302">
    <property type="entry name" value="F-box_dom-containing"/>
</dbReference>
<dbReference type="InterPro" id="IPR055411">
    <property type="entry name" value="LRR_FXL15/At3g58940/PEG3-like"/>
</dbReference>
<dbReference type="PANTHER" id="PTHR32141:SF161">
    <property type="entry name" value="F-BOX DOMAIN-CONTAINING PROTEIN"/>
    <property type="match status" value="1"/>
</dbReference>
<reference evidence="3" key="2">
    <citation type="journal article" date="2017" name="Nat. Plants">
        <title>The Aegilops tauschii genome reveals multiple impacts of transposons.</title>
        <authorList>
            <person name="Zhao G."/>
            <person name="Zou C."/>
            <person name="Li K."/>
            <person name="Wang K."/>
            <person name="Li T."/>
            <person name="Gao L."/>
            <person name="Zhang X."/>
            <person name="Wang H."/>
            <person name="Yang Z."/>
            <person name="Liu X."/>
            <person name="Jiang W."/>
            <person name="Mao L."/>
            <person name="Kong X."/>
            <person name="Jiao Y."/>
            <person name="Jia J."/>
        </authorList>
    </citation>
    <scope>NUCLEOTIDE SEQUENCE [LARGE SCALE GENOMIC DNA]</scope>
    <source>
        <strain evidence="3">cv. AL8/78</strain>
    </source>
</reference>
<reference evidence="2" key="5">
    <citation type="journal article" date="2021" name="G3 (Bethesda)">
        <title>Aegilops tauschii genome assembly Aet v5.0 features greater sequence contiguity and improved annotation.</title>
        <authorList>
            <person name="Wang L."/>
            <person name="Zhu T."/>
            <person name="Rodriguez J.C."/>
            <person name="Deal K.R."/>
            <person name="Dubcovsky J."/>
            <person name="McGuire P.E."/>
            <person name="Lux T."/>
            <person name="Spannagl M."/>
            <person name="Mayer K.F.X."/>
            <person name="Baldrich P."/>
            <person name="Meyers B.C."/>
            <person name="Huo N."/>
            <person name="Gu Y.Q."/>
            <person name="Zhou H."/>
            <person name="Devos K.M."/>
            <person name="Bennetzen J.L."/>
            <person name="Unver T."/>
            <person name="Budak H."/>
            <person name="Gulick P.J."/>
            <person name="Galiba G."/>
            <person name="Kalapos B."/>
            <person name="Nelson D.R."/>
            <person name="Li P."/>
            <person name="You F.M."/>
            <person name="Luo M.C."/>
            <person name="Dvorak J."/>
        </authorList>
    </citation>
    <scope>NUCLEOTIDE SEQUENCE [LARGE SCALE GENOMIC DNA]</scope>
    <source>
        <strain evidence="2">cv. AL8/78</strain>
    </source>
</reference>
<dbReference type="Pfam" id="PF24758">
    <property type="entry name" value="LRR_At5g56370"/>
    <property type="match status" value="1"/>
</dbReference>
<dbReference type="EnsemblPlants" id="AET6Gv20730400.1">
    <property type="protein sequence ID" value="AET6Gv20730400.1"/>
    <property type="gene ID" value="AET6Gv20730400"/>
</dbReference>
<proteinExistence type="predicted"/>
<dbReference type="Gramene" id="AET6Gv20730400.1">
    <property type="protein sequence ID" value="AET6Gv20730400.1"/>
    <property type="gene ID" value="AET6Gv20730400"/>
</dbReference>
<dbReference type="InterPro" id="IPR001810">
    <property type="entry name" value="F-box_dom"/>
</dbReference>
<reference evidence="2" key="4">
    <citation type="submission" date="2019-03" db="UniProtKB">
        <authorList>
            <consortium name="EnsemblPlants"/>
        </authorList>
    </citation>
    <scope>IDENTIFICATION</scope>
</reference>
<dbReference type="CDD" id="cd22160">
    <property type="entry name" value="F-box_AtFBL13-like"/>
    <property type="match status" value="1"/>
</dbReference>
<accession>A0A453PH09</accession>
<dbReference type="PANTHER" id="PTHR32141">
    <property type="match status" value="1"/>
</dbReference>
<dbReference type="Pfam" id="PF00646">
    <property type="entry name" value="F-box"/>
    <property type="match status" value="1"/>
</dbReference>
<dbReference type="AlphaFoldDB" id="A0A453PH09"/>
<reference evidence="2" key="3">
    <citation type="journal article" date="2017" name="Nature">
        <title>Genome sequence of the progenitor of the wheat D genome Aegilops tauschii.</title>
        <authorList>
            <person name="Luo M.C."/>
            <person name="Gu Y.Q."/>
            <person name="Puiu D."/>
            <person name="Wang H."/>
            <person name="Twardziok S.O."/>
            <person name="Deal K.R."/>
            <person name="Huo N."/>
            <person name="Zhu T."/>
            <person name="Wang L."/>
            <person name="Wang Y."/>
            <person name="McGuire P.E."/>
            <person name="Liu S."/>
            <person name="Long H."/>
            <person name="Ramasamy R.K."/>
            <person name="Rodriguez J.C."/>
            <person name="Van S.L."/>
            <person name="Yuan L."/>
            <person name="Wang Z."/>
            <person name="Xia Z."/>
            <person name="Xiao L."/>
            <person name="Anderson O.D."/>
            <person name="Ouyang S."/>
            <person name="Liang Y."/>
            <person name="Zimin A.V."/>
            <person name="Pertea G."/>
            <person name="Qi P."/>
            <person name="Bennetzen J.L."/>
            <person name="Dai X."/>
            <person name="Dawson M.W."/>
            <person name="Muller H.G."/>
            <person name="Kugler K."/>
            <person name="Rivarola-Duarte L."/>
            <person name="Spannagl M."/>
            <person name="Mayer K.F.X."/>
            <person name="Lu F.H."/>
            <person name="Bevan M.W."/>
            <person name="Leroy P."/>
            <person name="Li P."/>
            <person name="You F.M."/>
            <person name="Sun Q."/>
            <person name="Liu Z."/>
            <person name="Lyons E."/>
            <person name="Wicker T."/>
            <person name="Salzberg S.L."/>
            <person name="Devos K.M."/>
            <person name="Dvorak J."/>
        </authorList>
    </citation>
    <scope>NUCLEOTIDE SEQUENCE [LARGE SCALE GENOMIC DNA]</scope>
    <source>
        <strain evidence="2">cv. AL8/78</strain>
    </source>
</reference>
<evidence type="ECO:0000313" key="2">
    <source>
        <dbReference type="EnsemblPlants" id="AET6Gv20730400.1"/>
    </source>
</evidence>
<dbReference type="SUPFAM" id="SSF52047">
    <property type="entry name" value="RNI-like"/>
    <property type="match status" value="1"/>
</dbReference>
<evidence type="ECO:0000313" key="3">
    <source>
        <dbReference type="Proteomes" id="UP000015105"/>
    </source>
</evidence>
<dbReference type="Proteomes" id="UP000015105">
    <property type="component" value="Chromosome 6D"/>
</dbReference>
<dbReference type="STRING" id="200361.A0A453PH09"/>
<dbReference type="Gene3D" id="3.80.10.10">
    <property type="entry name" value="Ribonuclease Inhibitor"/>
    <property type="match status" value="1"/>
</dbReference>
<dbReference type="PROSITE" id="PS50181">
    <property type="entry name" value="FBOX"/>
    <property type="match status" value="1"/>
</dbReference>
<feature type="domain" description="F-box" evidence="1">
    <location>
        <begin position="42"/>
        <end position="89"/>
    </location>
</feature>
<protein>
    <recommendedName>
        <fullName evidence="1">F-box domain-containing protein</fullName>
    </recommendedName>
</protein>
<evidence type="ECO:0000259" key="1">
    <source>
        <dbReference type="PROSITE" id="PS50181"/>
    </source>
</evidence>
<name>A0A453PH09_AEGTS</name>
<sequence>PLPPPTMAAIVEQVMGWFPEAGGAQAIAKPPSLSAAAGYDGEDRVSALPDDLLRNIVSRLVLKDAARTASLASRWRHLWKSAPLVLRDVDLPRPAVGRVLADHSGPFRGATFARCRFAYHGRALADWPRLLASKGVEELVLVDNVCDPTADTLPLPADVLRCASLQRLFLGFWTFPDTAGLPRGAGVFPYLRELYMFLITITDRGLDYMLACSPVLETLALIFNKTPERVLLRSKSLRCVLLWLSMVEGEVAVVDAPLLERLVLFEAPTGGSGEGDGVLVKVKIACAPKLRVLGYLEPRIHQLHIGDKVIKPNTRASPSTMVPGVKILGLKVNFGALEEVKMLVSCLRCFPNVEILHIESAPADGPTGRHLAKFWREVRPVNCIKSHVKKVYVHEFRGDQSEFEFIKFIGSNAQQLQAALVVLTKEKFDSADQANELTRKLGDHTYHPWAGKDVVLLVLGPNPKDGVWRRSFRKASDLTVDDPFH</sequence>
<dbReference type="Pfam" id="PF08387">
    <property type="entry name" value="FBD"/>
    <property type="match status" value="1"/>
</dbReference>
<keyword evidence="3" id="KW-1185">Reference proteome</keyword>
<dbReference type="InterPro" id="IPR032675">
    <property type="entry name" value="LRR_dom_sf"/>
</dbReference>
<dbReference type="InterPro" id="IPR053781">
    <property type="entry name" value="F-box_AtFBL13-like"/>
</dbReference>
<dbReference type="InterPro" id="IPR006566">
    <property type="entry name" value="FBD"/>
</dbReference>
<organism evidence="2 3">
    <name type="scientific">Aegilops tauschii subsp. strangulata</name>
    <name type="common">Goatgrass</name>
    <dbReference type="NCBI Taxonomy" id="200361"/>
    <lineage>
        <taxon>Eukaryota</taxon>
        <taxon>Viridiplantae</taxon>
        <taxon>Streptophyta</taxon>
        <taxon>Embryophyta</taxon>
        <taxon>Tracheophyta</taxon>
        <taxon>Spermatophyta</taxon>
        <taxon>Magnoliopsida</taxon>
        <taxon>Liliopsida</taxon>
        <taxon>Poales</taxon>
        <taxon>Poaceae</taxon>
        <taxon>BOP clade</taxon>
        <taxon>Pooideae</taxon>
        <taxon>Triticodae</taxon>
        <taxon>Triticeae</taxon>
        <taxon>Triticinae</taxon>
        <taxon>Aegilops</taxon>
    </lineage>
</organism>
<reference evidence="3" key="1">
    <citation type="journal article" date="2014" name="Science">
        <title>Ancient hybridizations among the ancestral genomes of bread wheat.</title>
        <authorList>
            <consortium name="International Wheat Genome Sequencing Consortium,"/>
            <person name="Marcussen T."/>
            <person name="Sandve S.R."/>
            <person name="Heier L."/>
            <person name="Spannagl M."/>
            <person name="Pfeifer M."/>
            <person name="Jakobsen K.S."/>
            <person name="Wulff B.B."/>
            <person name="Steuernagel B."/>
            <person name="Mayer K.F."/>
            <person name="Olsen O.A."/>
        </authorList>
    </citation>
    <scope>NUCLEOTIDE SEQUENCE [LARGE SCALE GENOMIC DNA]</scope>
    <source>
        <strain evidence="3">cv. AL8/78</strain>
    </source>
</reference>
<dbReference type="SUPFAM" id="SSF81383">
    <property type="entry name" value="F-box domain"/>
    <property type="match status" value="1"/>
</dbReference>
<dbReference type="InterPro" id="IPR036047">
    <property type="entry name" value="F-box-like_dom_sf"/>
</dbReference>